<gene>
    <name evidence="1" type="ORF">WN72_30620</name>
</gene>
<organism evidence="1 2">
    <name type="scientific">Bradyrhizobium arachidis</name>
    <dbReference type="NCBI Taxonomy" id="858423"/>
    <lineage>
        <taxon>Bacteria</taxon>
        <taxon>Pseudomonadati</taxon>
        <taxon>Pseudomonadota</taxon>
        <taxon>Alphaproteobacteria</taxon>
        <taxon>Hyphomicrobiales</taxon>
        <taxon>Nitrobacteraceae</taxon>
        <taxon>Bradyrhizobium</taxon>
    </lineage>
</organism>
<evidence type="ECO:0000313" key="2">
    <source>
        <dbReference type="Proteomes" id="UP000594015"/>
    </source>
</evidence>
<sequence length="63" mass="6533">MLLLGTVALCCALIAGTLALLEPVFGPPPERQVADRGPIDTAAPGTVRVIGAPFVPNVNPRER</sequence>
<dbReference type="EMBL" id="CP030050">
    <property type="protein sequence ID" value="QOZ73665.1"/>
    <property type="molecule type" value="Genomic_DNA"/>
</dbReference>
<dbReference type="AlphaFoldDB" id="A0AAE7P182"/>
<dbReference type="RefSeq" id="WP_092213832.1">
    <property type="nucleotide sequence ID" value="NZ_CP030050.1"/>
</dbReference>
<dbReference type="KEGG" id="barh:WN72_30620"/>
<accession>A0AAE7P182</accession>
<reference evidence="1 2" key="1">
    <citation type="submission" date="2018-06" db="EMBL/GenBank/DDBJ databases">
        <title>Comparative genomics of Bradyrhizobium nodulating Arachidis hypogaea.</title>
        <authorList>
            <person name="Li Y."/>
        </authorList>
    </citation>
    <scope>NUCLEOTIDE SEQUENCE [LARGE SCALE GENOMIC DNA]</scope>
    <source>
        <strain evidence="1 2">CCBAU 051107</strain>
    </source>
</reference>
<name>A0AAE7P182_9BRAD</name>
<evidence type="ECO:0000313" key="1">
    <source>
        <dbReference type="EMBL" id="QOZ73665.1"/>
    </source>
</evidence>
<dbReference type="Proteomes" id="UP000594015">
    <property type="component" value="Chromosome"/>
</dbReference>
<proteinExistence type="predicted"/>
<protein>
    <submittedName>
        <fullName evidence="1">Uncharacterized protein</fullName>
    </submittedName>
</protein>